<dbReference type="InterPro" id="IPR013780">
    <property type="entry name" value="Glyco_hydro_b"/>
</dbReference>
<dbReference type="SUPFAM" id="SSF51445">
    <property type="entry name" value="(Trans)glycosidases"/>
    <property type="match status" value="1"/>
</dbReference>
<dbReference type="EMBL" id="CP027860">
    <property type="protein sequence ID" value="AVP98921.1"/>
    <property type="molecule type" value="Genomic_DNA"/>
</dbReference>
<feature type="domain" description="Glycoside hydrolase family 44 catalytic" evidence="2">
    <location>
        <begin position="237"/>
        <end position="494"/>
    </location>
</feature>
<dbReference type="RefSeq" id="WP_106892839.1">
    <property type="nucleotide sequence ID" value="NZ_CP027860.1"/>
</dbReference>
<accession>A0A2P1PVP4</accession>
<evidence type="ECO:0000256" key="1">
    <source>
        <dbReference type="SAM" id="SignalP"/>
    </source>
</evidence>
<protein>
    <recommendedName>
        <fullName evidence="2">Glycoside hydrolase family 44 catalytic domain-containing protein</fullName>
    </recommendedName>
</protein>
<reference evidence="3 4" key="2">
    <citation type="submission" date="2018-03" db="EMBL/GenBank/DDBJ databases">
        <authorList>
            <person name="Keele B.F."/>
        </authorList>
    </citation>
    <scope>NUCLEOTIDE SEQUENCE [LARGE SCALE GENOMIC DNA]</scope>
    <source>
        <strain evidence="3 4">D13</strain>
    </source>
</reference>
<dbReference type="AlphaFoldDB" id="A0A2P1PVP4"/>
<organism evidence="3 4">
    <name type="scientific">Ahniella affigens</name>
    <dbReference type="NCBI Taxonomy" id="2021234"/>
    <lineage>
        <taxon>Bacteria</taxon>
        <taxon>Pseudomonadati</taxon>
        <taxon>Pseudomonadota</taxon>
        <taxon>Gammaproteobacteria</taxon>
        <taxon>Lysobacterales</taxon>
        <taxon>Rhodanobacteraceae</taxon>
        <taxon>Ahniella</taxon>
    </lineage>
</organism>
<dbReference type="Pfam" id="PF12891">
    <property type="entry name" value="Glyco_hydro_44"/>
    <property type="match status" value="1"/>
</dbReference>
<sequence>MKPHTAARLFLALLLGAPMAQPAQAQDVAVFADSLNAGFQNWSWATVNLNVQAPNPVYAGTRSASMEPDSFQGLYFHANAPLNTAGYTELRFAVHGGGTGGQNVNLVLQNGSTIIYNQPLAGLVTGGSIAASQWREVVLPFSGPGAPSGSFDGIIVQDQSGGNQGVLYLDEMRLTAGVVVPTAVTITVDPGGTRRAINPEIYGVNFGSDSQHADLHYPTRRWGGNRTSRYNWQFDVDNTANDYFFQNIAAGDGSNLPNNATANQFVVATKAQGGEPLITVPTLGFVAKDSRVKLWSFSQATYGAQTLDECRYYGPNPPFWCTADSGNGLCTNGPFCVGGKIVGNNPLDTSKAAPASYAADWVTHLRARHGTAANGGVKYFALDNEPMLWDSTHRDVHPAAPTYDEVWQRGRDRAIAIKQVEPDAKIFGPVTWGWCDYWTSASDAALGNCFEGPDRTNHGGLPFVEWYLERACTELGPGNVRLIDFLDLHYYPQADHVAATNDADPAAENPDVQAIRLRSLRELYDPAYVSESWIGGTAYPTPNLLRRAKSAIDARCPGIKLAVTEYKWGPDNGVSGALAQAELLAIFGREGVDYATRWIAPADNSLAEHAFRMFLDYDGALSRVVGDSIPATSTATNDVGAYAIDQNNGPLFILVFNRDTLSKDLTLNLNGLNATTYSLYRLSAAGYQTVSNNTEIAGSSVNFPSFPARTANLFVIQRNAVGNLLFANGFE</sequence>
<keyword evidence="4" id="KW-1185">Reference proteome</keyword>
<feature type="chain" id="PRO_5015144260" description="Glycoside hydrolase family 44 catalytic domain-containing protein" evidence="1">
    <location>
        <begin position="26"/>
        <end position="731"/>
    </location>
</feature>
<dbReference type="Gene3D" id="2.60.40.1180">
    <property type="entry name" value="Golgi alpha-mannosidase II"/>
    <property type="match status" value="1"/>
</dbReference>
<evidence type="ECO:0000259" key="2">
    <source>
        <dbReference type="Pfam" id="PF12891"/>
    </source>
</evidence>
<name>A0A2P1PVP4_9GAMM</name>
<evidence type="ECO:0000313" key="4">
    <source>
        <dbReference type="Proteomes" id="UP000241074"/>
    </source>
</evidence>
<dbReference type="KEGG" id="xba:C7S18_17815"/>
<dbReference type="Gene3D" id="2.60.120.430">
    <property type="entry name" value="Galactose-binding lectin"/>
    <property type="match status" value="1"/>
</dbReference>
<dbReference type="InterPro" id="IPR017853">
    <property type="entry name" value="GH"/>
</dbReference>
<gene>
    <name evidence="3" type="ORF">C7S18_17815</name>
</gene>
<dbReference type="Proteomes" id="UP000241074">
    <property type="component" value="Chromosome"/>
</dbReference>
<dbReference type="Gene3D" id="3.20.20.80">
    <property type="entry name" value="Glycosidases"/>
    <property type="match status" value="1"/>
</dbReference>
<keyword evidence="1" id="KW-0732">Signal</keyword>
<proteinExistence type="predicted"/>
<evidence type="ECO:0000313" key="3">
    <source>
        <dbReference type="EMBL" id="AVP98921.1"/>
    </source>
</evidence>
<reference evidence="3 4" key="1">
    <citation type="submission" date="2018-03" db="EMBL/GenBank/DDBJ databases">
        <title>Ahniella affigens gen. nov., sp. nov., a gammaproteobacterium isolated from sandy soil near a stream.</title>
        <authorList>
            <person name="Ko Y."/>
            <person name="Kim J.-H."/>
        </authorList>
    </citation>
    <scope>NUCLEOTIDE SEQUENCE [LARGE SCALE GENOMIC DNA]</scope>
    <source>
        <strain evidence="3 4">D13</strain>
    </source>
</reference>
<dbReference type="OrthoDB" id="9803686at2"/>
<feature type="signal peptide" evidence="1">
    <location>
        <begin position="1"/>
        <end position="25"/>
    </location>
</feature>
<dbReference type="InterPro" id="IPR024745">
    <property type="entry name" value="GH44_cat"/>
</dbReference>